<dbReference type="PANTHER" id="PTHR33164">
    <property type="entry name" value="TRANSCRIPTIONAL REGULATOR, MARR FAMILY"/>
    <property type="match status" value="1"/>
</dbReference>
<organism evidence="3 4">
    <name type="scientific">Ferrimicrobium acidiphilum</name>
    <dbReference type="NCBI Taxonomy" id="121039"/>
    <lineage>
        <taxon>Bacteria</taxon>
        <taxon>Bacillati</taxon>
        <taxon>Actinomycetota</taxon>
        <taxon>Acidimicrobiia</taxon>
        <taxon>Acidimicrobiales</taxon>
        <taxon>Acidimicrobiaceae</taxon>
        <taxon>Ferrimicrobium</taxon>
    </lineage>
</organism>
<dbReference type="InterPro" id="IPR039422">
    <property type="entry name" value="MarR/SlyA-like"/>
</dbReference>
<name>A0ABV3Y2Y6_9ACTN</name>
<dbReference type="SUPFAM" id="SSF46785">
    <property type="entry name" value="Winged helix' DNA-binding domain"/>
    <property type="match status" value="1"/>
</dbReference>
<dbReference type="EMBL" id="JBFSHR010000029">
    <property type="protein sequence ID" value="MEX6429912.1"/>
    <property type="molecule type" value="Genomic_DNA"/>
</dbReference>
<evidence type="ECO:0000256" key="1">
    <source>
        <dbReference type="SAM" id="MobiDB-lite"/>
    </source>
</evidence>
<dbReference type="InterPro" id="IPR036388">
    <property type="entry name" value="WH-like_DNA-bd_sf"/>
</dbReference>
<evidence type="ECO:0000259" key="2">
    <source>
        <dbReference type="PROSITE" id="PS50995"/>
    </source>
</evidence>
<dbReference type="InterPro" id="IPR036390">
    <property type="entry name" value="WH_DNA-bd_sf"/>
</dbReference>
<protein>
    <submittedName>
        <fullName evidence="3">MarR family winged helix-turn-helix transcriptional regulator</fullName>
    </submittedName>
</protein>
<dbReference type="PROSITE" id="PS50995">
    <property type="entry name" value="HTH_MARR_2"/>
    <property type="match status" value="1"/>
</dbReference>
<dbReference type="InterPro" id="IPR000835">
    <property type="entry name" value="HTH_MarR-typ"/>
</dbReference>
<dbReference type="PRINTS" id="PR00598">
    <property type="entry name" value="HTHMARR"/>
</dbReference>
<dbReference type="Proteomes" id="UP001560267">
    <property type="component" value="Unassembled WGS sequence"/>
</dbReference>
<feature type="region of interest" description="Disordered" evidence="1">
    <location>
        <begin position="177"/>
        <end position="213"/>
    </location>
</feature>
<keyword evidence="4" id="KW-1185">Reference proteome</keyword>
<sequence>MATVLSAHTQNLRAMDMSGRGGTAMRGEQGDNTQLSRENLIDRFLELRPALARRFAAVKSPELRGELGSVTVHQLEVLHGLAGGNVTMSQLAKRLDISESAATDLADRLVRRGLAERQSDLRDRRVVVLALSKEGRQIIGRIERQRRKMAESILGALSDDQLRELLSLIEVMVAGSTPASEADRPPFDNPDPQRLECSDVPEVETRQGGDLNR</sequence>
<proteinExistence type="predicted"/>
<dbReference type="Pfam" id="PF12802">
    <property type="entry name" value="MarR_2"/>
    <property type="match status" value="1"/>
</dbReference>
<dbReference type="PANTHER" id="PTHR33164:SF43">
    <property type="entry name" value="HTH-TYPE TRANSCRIPTIONAL REPRESSOR YETL"/>
    <property type="match status" value="1"/>
</dbReference>
<dbReference type="SMART" id="SM00347">
    <property type="entry name" value="HTH_MARR"/>
    <property type="match status" value="1"/>
</dbReference>
<reference evidence="3 4" key="1">
    <citation type="submission" date="2024-07" db="EMBL/GenBank/DDBJ databases">
        <title>Draft Genome Sequence of Ferrimicrobium acidiphilum Strain YE2023, Isolated from a Pulp of Bioleach Reactor.</title>
        <authorList>
            <person name="Elkina Y.A."/>
            <person name="Bulaeva A.G."/>
            <person name="Beletsky A.V."/>
            <person name="Mardanov A.V."/>
        </authorList>
    </citation>
    <scope>NUCLEOTIDE SEQUENCE [LARGE SCALE GENOMIC DNA]</scope>
    <source>
        <strain evidence="3 4">YE2023</strain>
    </source>
</reference>
<evidence type="ECO:0000313" key="4">
    <source>
        <dbReference type="Proteomes" id="UP001560267"/>
    </source>
</evidence>
<gene>
    <name evidence="3" type="ORF">AB6A68_08680</name>
</gene>
<dbReference type="Gene3D" id="1.10.10.10">
    <property type="entry name" value="Winged helix-like DNA-binding domain superfamily/Winged helix DNA-binding domain"/>
    <property type="match status" value="1"/>
</dbReference>
<evidence type="ECO:0000313" key="3">
    <source>
        <dbReference type="EMBL" id="MEX6429912.1"/>
    </source>
</evidence>
<feature type="compositionally biased region" description="Basic and acidic residues" evidence="1">
    <location>
        <begin position="181"/>
        <end position="213"/>
    </location>
</feature>
<accession>A0ABV3Y2Y6</accession>
<comment type="caution">
    <text evidence="3">The sequence shown here is derived from an EMBL/GenBank/DDBJ whole genome shotgun (WGS) entry which is preliminary data.</text>
</comment>
<feature type="domain" description="HTH marR-type" evidence="2">
    <location>
        <begin position="37"/>
        <end position="174"/>
    </location>
</feature>